<protein>
    <submittedName>
        <fullName evidence="1">Uncharacterized protein</fullName>
    </submittedName>
</protein>
<name>A0AAD3S7V7_NEPGR</name>
<evidence type="ECO:0000313" key="2">
    <source>
        <dbReference type="Proteomes" id="UP001279734"/>
    </source>
</evidence>
<gene>
    <name evidence="1" type="ORF">Nepgr_007967</name>
</gene>
<reference evidence="1" key="1">
    <citation type="submission" date="2023-05" db="EMBL/GenBank/DDBJ databases">
        <title>Nepenthes gracilis genome sequencing.</title>
        <authorList>
            <person name="Fukushima K."/>
        </authorList>
    </citation>
    <scope>NUCLEOTIDE SEQUENCE</scope>
    <source>
        <strain evidence="1">SING2019-196</strain>
    </source>
</reference>
<dbReference type="Proteomes" id="UP001279734">
    <property type="component" value="Unassembled WGS sequence"/>
</dbReference>
<comment type="caution">
    <text evidence="1">The sequence shown here is derived from an EMBL/GenBank/DDBJ whole genome shotgun (WGS) entry which is preliminary data.</text>
</comment>
<dbReference type="AlphaFoldDB" id="A0AAD3S7V7"/>
<dbReference type="EMBL" id="BSYO01000006">
    <property type="protein sequence ID" value="GMH06127.1"/>
    <property type="molecule type" value="Genomic_DNA"/>
</dbReference>
<keyword evidence="2" id="KW-1185">Reference proteome</keyword>
<organism evidence="1 2">
    <name type="scientific">Nepenthes gracilis</name>
    <name type="common">Slender pitcher plant</name>
    <dbReference type="NCBI Taxonomy" id="150966"/>
    <lineage>
        <taxon>Eukaryota</taxon>
        <taxon>Viridiplantae</taxon>
        <taxon>Streptophyta</taxon>
        <taxon>Embryophyta</taxon>
        <taxon>Tracheophyta</taxon>
        <taxon>Spermatophyta</taxon>
        <taxon>Magnoliopsida</taxon>
        <taxon>eudicotyledons</taxon>
        <taxon>Gunneridae</taxon>
        <taxon>Pentapetalae</taxon>
        <taxon>Caryophyllales</taxon>
        <taxon>Nepenthaceae</taxon>
        <taxon>Nepenthes</taxon>
    </lineage>
</organism>
<proteinExistence type="predicted"/>
<accession>A0AAD3S7V7</accession>
<sequence>MGCREMRVAPLPGSTAPSISIPCLVISAYEAILKPAAWSHSSFYVNLGELKAQRCLTLSPPQLPYCSQAAHGHVTEKAPTGYKADALESKFHDDAILFFFLVTASGVVGSAACEVAELLASGNFILTVVPCGVPLLVESMLVYGVGVMQLPVAPAGGILESCLPVVDAFGCCPAAGGVDFWPYAAGRIGSMMLIFGNPGLSTADECCRRWGGVCDAAAY</sequence>
<evidence type="ECO:0000313" key="1">
    <source>
        <dbReference type="EMBL" id="GMH06127.1"/>
    </source>
</evidence>